<evidence type="ECO:0000256" key="2">
    <source>
        <dbReference type="ARBA" id="ARBA00022598"/>
    </source>
</evidence>
<dbReference type="SUPFAM" id="SSF56801">
    <property type="entry name" value="Acetyl-CoA synthetase-like"/>
    <property type="match status" value="1"/>
</dbReference>
<keyword evidence="6" id="KW-1185">Reference proteome</keyword>
<reference evidence="5" key="1">
    <citation type="submission" date="2021-04" db="EMBL/GenBank/DDBJ databases">
        <authorList>
            <person name="Hornung B."/>
        </authorList>
    </citation>
    <scope>NUCLEOTIDE SEQUENCE</scope>
    <source>
        <strain evidence="5">G5G6</strain>
    </source>
</reference>
<organism evidence="5 6">
    <name type="scientific">Georgfuchsia toluolica</name>
    <dbReference type="NCBI Taxonomy" id="424218"/>
    <lineage>
        <taxon>Bacteria</taxon>
        <taxon>Pseudomonadati</taxon>
        <taxon>Pseudomonadota</taxon>
        <taxon>Betaproteobacteria</taxon>
        <taxon>Nitrosomonadales</taxon>
        <taxon>Sterolibacteriaceae</taxon>
        <taxon>Georgfuchsia</taxon>
    </lineage>
</organism>
<dbReference type="FunFam" id="3.30.300.30:FF:000008">
    <property type="entry name" value="2,3-dihydroxybenzoate-AMP ligase"/>
    <property type="match status" value="1"/>
</dbReference>
<evidence type="ECO:0000313" key="5">
    <source>
        <dbReference type="EMBL" id="CAG4885125.1"/>
    </source>
</evidence>
<dbReference type="InterPro" id="IPR025110">
    <property type="entry name" value="AMP-bd_C"/>
</dbReference>
<dbReference type="InterPro" id="IPR045851">
    <property type="entry name" value="AMP-bd_C_sf"/>
</dbReference>
<dbReference type="PANTHER" id="PTHR43201">
    <property type="entry name" value="ACYL-COA SYNTHETASE"/>
    <property type="match status" value="1"/>
</dbReference>
<feature type="domain" description="AMP-binding enzyme C-terminal" evidence="4">
    <location>
        <begin position="471"/>
        <end position="547"/>
    </location>
</feature>
<gene>
    <name evidence="5" type="ORF">GTOL_13008</name>
</gene>
<dbReference type="InterPro" id="IPR042099">
    <property type="entry name" value="ANL_N_sf"/>
</dbReference>
<accession>A0A916J6X3</accession>
<dbReference type="PROSITE" id="PS00455">
    <property type="entry name" value="AMP_BINDING"/>
    <property type="match status" value="1"/>
</dbReference>
<protein>
    <submittedName>
        <fullName evidence="5">Acyl-CoA synthetase YngI</fullName>
        <ecNumber evidence="5">6.2.1.-</ecNumber>
    </submittedName>
</protein>
<dbReference type="EMBL" id="CAJQUM010000001">
    <property type="protein sequence ID" value="CAG4885125.1"/>
    <property type="molecule type" value="Genomic_DNA"/>
</dbReference>
<evidence type="ECO:0000259" key="4">
    <source>
        <dbReference type="Pfam" id="PF13193"/>
    </source>
</evidence>
<comment type="caution">
    <text evidence="5">The sequence shown here is derived from an EMBL/GenBank/DDBJ whole genome shotgun (WGS) entry which is preliminary data.</text>
</comment>
<dbReference type="Gene3D" id="3.30.300.30">
    <property type="match status" value="1"/>
</dbReference>
<proteinExistence type="inferred from homology"/>
<feature type="domain" description="AMP-dependent synthetase/ligase" evidence="3">
    <location>
        <begin position="49"/>
        <end position="420"/>
    </location>
</feature>
<dbReference type="PANTHER" id="PTHR43201:SF5">
    <property type="entry name" value="MEDIUM-CHAIN ACYL-COA LIGASE ACSF2, MITOCHONDRIAL"/>
    <property type="match status" value="1"/>
</dbReference>
<dbReference type="GO" id="GO:0031956">
    <property type="term" value="F:medium-chain fatty acid-CoA ligase activity"/>
    <property type="evidence" value="ECO:0007669"/>
    <property type="project" value="TreeGrafter"/>
</dbReference>
<sequence>MYLNTASVTGRRDCVNNMMIDYKTFNSPELISNFRQKGYWPGKTLNDSFEEAVRNFPDKKALIQDDRVVTYKEFKRATDRLAAGLRRIGIDRGMVVSVQLPNCIEFTYLQIALARIGAIIQPIHMPFRSYEVESQLRFCEASAVVISPEYSGFNYMEMIQEIRPKLSHLRSVLTVGGRISGNDFYSIEEMCETGSSDETSAKEEQIDADDTLLLNFTSGTEGNPKGFLHTHNTIVAHSGRTAKVLGFRDTDVFLSFSPMTHTFGHIITYFSVLSGGTIVFVPKYDPAESLRLIEKEKITYMQGTPAHLIGTLNHANYVADNLKSLRMCFTGGSQVPTKLVKQLRDEIGCHVVNAYGQGENLIHTMGSTLWDTDEKMFSTVGRTMIGTEIKLVDETREKEVPLGEVGEICFRGPSLFIGYFKNPELTAQTRNEEGWFFTGDAGYLDDQGYLHLSGRKKEMINRGGTKIYPLETENLLHFHPKIDRVAVVGMPDARLGERVCAYIVTKKGQALTQEEVADYLNQHKVSRYKIPERIELIPEMPLNPTGKINKLQLTKNIADKLIEEGKWQTE</sequence>
<dbReference type="Proteomes" id="UP000742786">
    <property type="component" value="Unassembled WGS sequence"/>
</dbReference>
<evidence type="ECO:0000313" key="6">
    <source>
        <dbReference type="Proteomes" id="UP000742786"/>
    </source>
</evidence>
<dbReference type="Gene3D" id="3.40.50.12780">
    <property type="entry name" value="N-terminal domain of ligase-like"/>
    <property type="match status" value="1"/>
</dbReference>
<dbReference type="AlphaFoldDB" id="A0A916J6X3"/>
<name>A0A916J6X3_9PROT</name>
<evidence type="ECO:0000259" key="3">
    <source>
        <dbReference type="Pfam" id="PF00501"/>
    </source>
</evidence>
<keyword evidence="2 5" id="KW-0436">Ligase</keyword>
<dbReference type="GO" id="GO:0006631">
    <property type="term" value="P:fatty acid metabolic process"/>
    <property type="evidence" value="ECO:0007669"/>
    <property type="project" value="TreeGrafter"/>
</dbReference>
<comment type="similarity">
    <text evidence="1">Belongs to the ATP-dependent AMP-binding enzyme family.</text>
</comment>
<dbReference type="InterPro" id="IPR000873">
    <property type="entry name" value="AMP-dep_synth/lig_dom"/>
</dbReference>
<evidence type="ECO:0000256" key="1">
    <source>
        <dbReference type="ARBA" id="ARBA00006432"/>
    </source>
</evidence>
<dbReference type="Pfam" id="PF00501">
    <property type="entry name" value="AMP-binding"/>
    <property type="match status" value="1"/>
</dbReference>
<dbReference type="Pfam" id="PF13193">
    <property type="entry name" value="AMP-binding_C"/>
    <property type="match status" value="1"/>
</dbReference>
<dbReference type="InterPro" id="IPR020845">
    <property type="entry name" value="AMP-binding_CS"/>
</dbReference>
<dbReference type="EC" id="6.2.1.-" evidence="5"/>